<dbReference type="AlphaFoldDB" id="A0A3P7PH18"/>
<dbReference type="GO" id="GO:0016887">
    <property type="term" value="F:ATP hydrolysis activity"/>
    <property type="evidence" value="ECO:0007669"/>
    <property type="project" value="InterPro"/>
</dbReference>
<dbReference type="SUPFAM" id="SSF52540">
    <property type="entry name" value="P-loop containing nucleoside triphosphate hydrolases"/>
    <property type="match status" value="1"/>
</dbReference>
<evidence type="ECO:0000256" key="8">
    <source>
        <dbReference type="ARBA" id="ARBA00023136"/>
    </source>
</evidence>
<dbReference type="InterPro" id="IPR017871">
    <property type="entry name" value="ABC_transporter-like_CS"/>
</dbReference>
<comment type="subcellular location">
    <subcellularLocation>
        <location evidence="1">Cell membrane</location>
        <topology evidence="1">Peripheral membrane protein</topology>
    </subcellularLocation>
</comment>
<dbReference type="EMBL" id="LR130778">
    <property type="protein sequence ID" value="VDN49323.1"/>
    <property type="molecule type" value="Genomic_DNA"/>
</dbReference>
<evidence type="ECO:0000256" key="5">
    <source>
        <dbReference type="ARBA" id="ARBA00022741"/>
    </source>
</evidence>
<dbReference type="InterPro" id="IPR003593">
    <property type="entry name" value="AAA+_ATPase"/>
</dbReference>
<dbReference type="GO" id="GO:0005524">
    <property type="term" value="F:ATP binding"/>
    <property type="evidence" value="ECO:0007669"/>
    <property type="project" value="UniProtKB-KW"/>
</dbReference>
<dbReference type="PROSITE" id="PS00211">
    <property type="entry name" value="ABC_TRANSPORTER_1"/>
    <property type="match status" value="1"/>
</dbReference>
<gene>
    <name evidence="10" type="ORF">PATL70BA_3392</name>
</gene>
<dbReference type="Proteomes" id="UP000279029">
    <property type="component" value="Chromosome"/>
</dbReference>
<keyword evidence="3" id="KW-0813">Transport</keyword>
<feature type="domain" description="ABC transporter" evidence="9">
    <location>
        <begin position="2"/>
        <end position="204"/>
    </location>
</feature>
<evidence type="ECO:0000256" key="2">
    <source>
        <dbReference type="ARBA" id="ARBA00005417"/>
    </source>
</evidence>
<evidence type="ECO:0000256" key="4">
    <source>
        <dbReference type="ARBA" id="ARBA00022475"/>
    </source>
</evidence>
<evidence type="ECO:0000313" key="10">
    <source>
        <dbReference type="EMBL" id="VDN49323.1"/>
    </source>
</evidence>
<accession>A0A3P7PH18</accession>
<protein>
    <submittedName>
        <fullName evidence="10">ABC transporter ATP-binding protein</fullName>
    </submittedName>
</protein>
<dbReference type="InterPro" id="IPR003439">
    <property type="entry name" value="ABC_transporter-like_ATP-bd"/>
</dbReference>
<dbReference type="PANTHER" id="PTHR43553:SF27">
    <property type="entry name" value="ENERGY-COUPLING FACTOR TRANSPORTER ATP-BINDING PROTEIN ECFA2"/>
    <property type="match status" value="1"/>
</dbReference>
<dbReference type="GO" id="GO:0042626">
    <property type="term" value="F:ATPase-coupled transmembrane transporter activity"/>
    <property type="evidence" value="ECO:0007669"/>
    <property type="project" value="TreeGrafter"/>
</dbReference>
<proteinExistence type="inferred from homology"/>
<keyword evidence="6 10" id="KW-0067">ATP-binding</keyword>
<dbReference type="Gene3D" id="3.40.50.300">
    <property type="entry name" value="P-loop containing nucleotide triphosphate hydrolases"/>
    <property type="match status" value="1"/>
</dbReference>
<dbReference type="InterPro" id="IPR027417">
    <property type="entry name" value="P-loop_NTPase"/>
</dbReference>
<evidence type="ECO:0000256" key="3">
    <source>
        <dbReference type="ARBA" id="ARBA00022448"/>
    </source>
</evidence>
<keyword evidence="11" id="KW-1185">Reference proteome</keyword>
<dbReference type="OrthoDB" id="9801958at2"/>
<dbReference type="PANTHER" id="PTHR43553">
    <property type="entry name" value="HEAVY METAL TRANSPORTER"/>
    <property type="match status" value="1"/>
</dbReference>
<dbReference type="GO" id="GO:0043190">
    <property type="term" value="C:ATP-binding cassette (ABC) transporter complex"/>
    <property type="evidence" value="ECO:0007669"/>
    <property type="project" value="TreeGrafter"/>
</dbReference>
<sequence>MIEYIDISKSYGDKELFKNFNLEIKSGEKVLLSASSGSGKTTLIRFLLGFDKPDSGDIIVDDMTLNHHNLRSIREKIAYVSQDIDLPSLTTEALLDKIFSYKVNHHIKDYKDNFLELSKTFQLDGQVLSTQIQEFSGGERQRIGLIIALLLNRPYLLLDEITSGLDHDLKALIMNHIMNLDATVIIVSHDALWKSESSLREVTF</sequence>
<dbReference type="InterPro" id="IPR050095">
    <property type="entry name" value="ECF_ABC_transporter_ATP-bd"/>
</dbReference>
<dbReference type="PROSITE" id="PS50893">
    <property type="entry name" value="ABC_TRANSPORTER_2"/>
    <property type="match status" value="1"/>
</dbReference>
<dbReference type="KEGG" id="cbar:PATL70BA_3392"/>
<dbReference type="SMART" id="SM00382">
    <property type="entry name" value="AAA"/>
    <property type="match status" value="1"/>
</dbReference>
<dbReference type="Pfam" id="PF00005">
    <property type="entry name" value="ABC_tran"/>
    <property type="match status" value="1"/>
</dbReference>
<dbReference type="RefSeq" id="WP_125138304.1">
    <property type="nucleotide sequence ID" value="NZ_LR130778.1"/>
</dbReference>
<keyword evidence="7" id="KW-1278">Translocase</keyword>
<evidence type="ECO:0000256" key="7">
    <source>
        <dbReference type="ARBA" id="ARBA00022967"/>
    </source>
</evidence>
<keyword evidence="5" id="KW-0547">Nucleotide-binding</keyword>
<keyword evidence="8" id="KW-0472">Membrane</keyword>
<reference evidence="10 11" key="1">
    <citation type="submission" date="2018-09" db="EMBL/GenBank/DDBJ databases">
        <authorList>
            <person name="Postec A."/>
        </authorList>
    </citation>
    <scope>NUCLEOTIDE SEQUENCE [LARGE SCALE GENOMIC DNA]</scope>
    <source>
        <strain evidence="10">70B-A</strain>
    </source>
</reference>
<comment type="similarity">
    <text evidence="2">Belongs to the ABC transporter superfamily.</text>
</comment>
<evidence type="ECO:0000256" key="1">
    <source>
        <dbReference type="ARBA" id="ARBA00004202"/>
    </source>
</evidence>
<name>A0A3P7PH18_9FIRM</name>
<organism evidence="10 11">
    <name type="scientific">Petrocella atlantisensis</name>
    <dbReference type="NCBI Taxonomy" id="2173034"/>
    <lineage>
        <taxon>Bacteria</taxon>
        <taxon>Bacillati</taxon>
        <taxon>Bacillota</taxon>
        <taxon>Clostridia</taxon>
        <taxon>Lachnospirales</taxon>
        <taxon>Vallitaleaceae</taxon>
        <taxon>Petrocella</taxon>
    </lineage>
</organism>
<keyword evidence="4" id="KW-1003">Cell membrane</keyword>
<evidence type="ECO:0000259" key="9">
    <source>
        <dbReference type="PROSITE" id="PS50893"/>
    </source>
</evidence>
<evidence type="ECO:0000256" key="6">
    <source>
        <dbReference type="ARBA" id="ARBA00022840"/>
    </source>
</evidence>
<evidence type="ECO:0000313" key="11">
    <source>
        <dbReference type="Proteomes" id="UP000279029"/>
    </source>
</evidence>